<name>A0ABX0YBE0_9PSED</name>
<keyword evidence="3" id="KW-1185">Reference proteome</keyword>
<evidence type="ECO:0008006" key="4">
    <source>
        <dbReference type="Google" id="ProtNLM"/>
    </source>
</evidence>
<evidence type="ECO:0000313" key="3">
    <source>
        <dbReference type="Proteomes" id="UP000746535"/>
    </source>
</evidence>
<keyword evidence="1" id="KW-0732">Signal</keyword>
<feature type="signal peptide" evidence="1">
    <location>
        <begin position="1"/>
        <end position="19"/>
    </location>
</feature>
<gene>
    <name evidence="2" type="ORF">HBH25_05255</name>
</gene>
<dbReference type="Pfam" id="PF09619">
    <property type="entry name" value="YscW"/>
    <property type="match status" value="1"/>
</dbReference>
<dbReference type="PANTHER" id="PTHR38013">
    <property type="entry name" value="GLYCOPROTEIN/POLYSACCHARIDE METABOLISM"/>
    <property type="match status" value="1"/>
</dbReference>
<proteinExistence type="predicted"/>
<dbReference type="RefSeq" id="WP_168082228.1">
    <property type="nucleotide sequence ID" value="NZ_JAAVJI010000002.1"/>
</dbReference>
<reference evidence="2 3" key="1">
    <citation type="submission" date="2020-03" db="EMBL/GenBank/DDBJ databases">
        <authorList>
            <person name="Wang L."/>
            <person name="He N."/>
            <person name="Li Y."/>
            <person name="Fang Y."/>
            <person name="Zhang F."/>
        </authorList>
    </citation>
    <scope>NUCLEOTIDE SEQUENCE [LARGE SCALE GENOMIC DNA]</scope>
    <source>
        <strain evidence="3">hsmgli-8</strain>
    </source>
</reference>
<evidence type="ECO:0000313" key="2">
    <source>
        <dbReference type="EMBL" id="NJP00265.1"/>
    </source>
</evidence>
<dbReference type="PANTHER" id="PTHR38013:SF1">
    <property type="entry name" value="GLYCOPROTEIN_POLYSACCHARIDE METABOLISM"/>
    <property type="match status" value="1"/>
</dbReference>
<accession>A0ABX0YBE0</accession>
<dbReference type="PROSITE" id="PS51257">
    <property type="entry name" value="PROKAR_LIPOPROTEIN"/>
    <property type="match status" value="1"/>
</dbReference>
<sequence length="130" mass="14158">MKRLFPLLAALLLSGCQHWPDTAVLKGQAYYLQRIALPPTAVLNVTLADVSMADAPAVTLARYTGPAGAQVPIPFELSYDRRQLASGHRYAITARIESAGELLWINTQAVPVTLDGNDPQPLRVKVEPVR</sequence>
<feature type="chain" id="PRO_5045696530" description="Lipoprotein" evidence="1">
    <location>
        <begin position="20"/>
        <end position="130"/>
    </location>
</feature>
<dbReference type="InterPro" id="IPR039366">
    <property type="entry name" value="Pilotin"/>
</dbReference>
<evidence type="ECO:0000256" key="1">
    <source>
        <dbReference type="SAM" id="SignalP"/>
    </source>
</evidence>
<dbReference type="Proteomes" id="UP000746535">
    <property type="component" value="Unassembled WGS sequence"/>
</dbReference>
<dbReference type="InterPro" id="IPR053196">
    <property type="entry name" value="Lipoprotein_YbaY-like"/>
</dbReference>
<protein>
    <recommendedName>
        <fullName evidence="4">Lipoprotein</fullName>
    </recommendedName>
</protein>
<organism evidence="2 3">
    <name type="scientific">Pseudomonas quercus</name>
    <dbReference type="NCBI Taxonomy" id="2722792"/>
    <lineage>
        <taxon>Bacteria</taxon>
        <taxon>Pseudomonadati</taxon>
        <taxon>Pseudomonadota</taxon>
        <taxon>Gammaproteobacteria</taxon>
        <taxon>Pseudomonadales</taxon>
        <taxon>Pseudomonadaceae</taxon>
        <taxon>Pseudomonas</taxon>
    </lineage>
</organism>
<dbReference type="EMBL" id="JAAVJI010000002">
    <property type="protein sequence ID" value="NJP00265.1"/>
    <property type="molecule type" value="Genomic_DNA"/>
</dbReference>
<comment type="caution">
    <text evidence="2">The sequence shown here is derived from an EMBL/GenBank/DDBJ whole genome shotgun (WGS) entry which is preliminary data.</text>
</comment>